<dbReference type="RefSeq" id="WP_350243088.1">
    <property type="nucleotide sequence ID" value="NZ_CP158299.1"/>
</dbReference>
<dbReference type="KEGG" id="dsc:ABOD76_16625"/>
<name>A0AAU7U997_9DEIO</name>
<dbReference type="InterPro" id="IPR027417">
    <property type="entry name" value="P-loop_NTPase"/>
</dbReference>
<evidence type="ECO:0008006" key="2">
    <source>
        <dbReference type="Google" id="ProtNLM"/>
    </source>
</evidence>
<proteinExistence type="predicted"/>
<gene>
    <name evidence="1" type="ORF">ABOD76_16625</name>
</gene>
<sequence>MDWQTALAQLRARLPRQREAWGVRGSLRWLEQAMHARGANPSAVRNLIYRDIGTPQDRVALHAVLCALAGEVGLTLPPLARPVAAPLPPELELLGRSKRRAYKQFMASVRAGRDVRLTVSGPAGVGKTLLIEHLERELQQVDPPPQVRRLQLGASLEHGLALAPLDPALPYAVQAARQAAAAQAVLDELRADLPAVLLIRVTPGAAVSGVPARLPDGTGVSAGRWAAETLLRAAPPGVSVLLAVESASDLPDDLPGERIRLSLPTPSEARRYLMDRLGLPAGRADELVRQTGRHLDRLTLLAAARGAAGQGGPAASRLLADPAARQLLAALCASLPPDEPSAPASVLEAALGQPLSQLPVHLSALIDDVNPQTLRPVSAELLAEAREHLPAAELQAALTRLVDGTRGHPEHAIHHLRALATLDRWPEVVTWLDQHPERLDQAARLWPVARERAGGEAREGLARSVMTHHAMLGDYSHPQARDALFTLLDSPRASVRAWARVKLAESSMDAANVQAAQAQLQHPELRGPLDRPVQGDPWLQGAQADARLVEAALARWQGDLDLATRLAADPAVLHGGPYGTPARAALWRGLIAKDAGRWPEAMALLVGVPDDHPLLSARARYQEGDLRLRLGQPQAALNALEDAAGRLAVAGGTPDERARVEARIATALRRLGHPHPALQRSLQARALAQDVDSVLQARLSSEAIPVLLALFRPDEALQLAAGALALLERPGARRAEAEYRLRRTRYRAALAYLTRGLGLPYLPPFAGAVTDHPDLRQARRLLDRLLAEDGGGLDREQLLTFDILLSRALAEPDPLRALTFSTQALAMTDHPYAEAQARAARAEVRLRQGDADAALADINRGHALLRRVASGLGDTQLPDPGLQALLLALEARTALLHAPDLPTLRWLEQALSPAELAPFRSQVWRDVGRQLELLDPEAVVRTLRQLWPTWTAPTLRLPDALAWQQDHQDNGVPAADYTTTLV</sequence>
<dbReference type="SUPFAM" id="SSF48452">
    <property type="entry name" value="TPR-like"/>
    <property type="match status" value="1"/>
</dbReference>
<evidence type="ECO:0000313" key="1">
    <source>
        <dbReference type="EMBL" id="XBV85051.1"/>
    </source>
</evidence>
<organism evidence="1">
    <name type="scientific">Deinococcus sonorensis KR-87</name>
    <dbReference type="NCBI Taxonomy" id="694439"/>
    <lineage>
        <taxon>Bacteria</taxon>
        <taxon>Thermotogati</taxon>
        <taxon>Deinococcota</taxon>
        <taxon>Deinococci</taxon>
        <taxon>Deinococcales</taxon>
        <taxon>Deinococcaceae</taxon>
        <taxon>Deinococcus</taxon>
    </lineage>
</organism>
<reference evidence="1" key="1">
    <citation type="submission" date="2024-06" db="EMBL/GenBank/DDBJ databases">
        <title>Draft Genome Sequence of Deinococcus sonorensis Type Strain KR-87, a Biofilm Producing Representative of the Genus Deinococcus.</title>
        <authorList>
            <person name="Boren L.S."/>
            <person name="Grosso R.A."/>
            <person name="Hugenberg-Cox A.N."/>
            <person name="Hill J.T.E."/>
            <person name="Albert C.M."/>
            <person name="Tuohy J.M."/>
        </authorList>
    </citation>
    <scope>NUCLEOTIDE SEQUENCE</scope>
    <source>
        <strain evidence="1">KR-87</strain>
    </source>
</reference>
<dbReference type="InterPro" id="IPR011990">
    <property type="entry name" value="TPR-like_helical_dom_sf"/>
</dbReference>
<protein>
    <recommendedName>
        <fullName evidence="2">Orc1-like AAA ATPase domain-containing protein</fullName>
    </recommendedName>
</protein>
<dbReference type="SUPFAM" id="SSF52540">
    <property type="entry name" value="P-loop containing nucleoside triphosphate hydrolases"/>
    <property type="match status" value="1"/>
</dbReference>
<dbReference type="EMBL" id="CP158299">
    <property type="protein sequence ID" value="XBV85051.1"/>
    <property type="molecule type" value="Genomic_DNA"/>
</dbReference>
<dbReference type="AlphaFoldDB" id="A0AAU7U997"/>
<accession>A0AAU7U997</accession>